<evidence type="ECO:0000313" key="11">
    <source>
        <dbReference type="RefSeq" id="XP_034290137.1"/>
    </source>
</evidence>
<feature type="transmembrane region" description="Helical" evidence="9">
    <location>
        <begin position="339"/>
        <end position="362"/>
    </location>
</feature>
<dbReference type="GeneID" id="117675522"/>
<keyword evidence="6 9" id="KW-0472">Membrane</keyword>
<evidence type="ECO:0000256" key="8">
    <source>
        <dbReference type="SAM" id="MobiDB-lite"/>
    </source>
</evidence>
<comment type="subcellular location">
    <subcellularLocation>
        <location evidence="1">Membrane</location>
    </subcellularLocation>
</comment>
<evidence type="ECO:0000256" key="6">
    <source>
        <dbReference type="ARBA" id="ARBA00023136"/>
    </source>
</evidence>
<keyword evidence="4 9" id="KW-1133">Transmembrane helix</keyword>
<gene>
    <name evidence="11" type="primary">TEX28</name>
</gene>
<evidence type="ECO:0000256" key="7">
    <source>
        <dbReference type="SAM" id="Coils"/>
    </source>
</evidence>
<evidence type="ECO:0000256" key="1">
    <source>
        <dbReference type="ARBA" id="ARBA00004370"/>
    </source>
</evidence>
<keyword evidence="5 7" id="KW-0175">Coiled coil</keyword>
<evidence type="ECO:0000256" key="9">
    <source>
        <dbReference type="SAM" id="Phobius"/>
    </source>
</evidence>
<dbReference type="GO" id="GO:0012505">
    <property type="term" value="C:endomembrane system"/>
    <property type="evidence" value="ECO:0007669"/>
    <property type="project" value="TreeGrafter"/>
</dbReference>
<dbReference type="KEGG" id="pgut:117675522"/>
<dbReference type="RefSeq" id="XP_034290137.1">
    <property type="nucleotide sequence ID" value="XM_034434246.2"/>
</dbReference>
<dbReference type="Proteomes" id="UP001652622">
    <property type="component" value="Unplaced"/>
</dbReference>
<dbReference type="PANTHER" id="PTHR17613">
    <property type="entry name" value="CEREBRAL PROTEIN-11-RELATED"/>
    <property type="match status" value="1"/>
</dbReference>
<dbReference type="CTD" id="1527"/>
<dbReference type="GO" id="GO:0016020">
    <property type="term" value="C:membrane"/>
    <property type="evidence" value="ECO:0007669"/>
    <property type="project" value="UniProtKB-SubCell"/>
</dbReference>
<evidence type="ECO:0000313" key="10">
    <source>
        <dbReference type="Proteomes" id="UP001652622"/>
    </source>
</evidence>
<proteinExistence type="inferred from homology"/>
<dbReference type="OMA" id="QNLACTE"/>
<dbReference type="OrthoDB" id="9047689at2759"/>
<dbReference type="AlphaFoldDB" id="A0A6P9D392"/>
<feature type="transmembrane region" description="Helical" evidence="9">
    <location>
        <begin position="368"/>
        <end position="385"/>
    </location>
</feature>
<evidence type="ECO:0000256" key="3">
    <source>
        <dbReference type="ARBA" id="ARBA00022692"/>
    </source>
</evidence>
<feature type="region of interest" description="Disordered" evidence="8">
    <location>
        <begin position="18"/>
        <end position="60"/>
    </location>
</feature>
<keyword evidence="3 9" id="KW-0812">Transmembrane</keyword>
<feature type="coiled-coil region" evidence="7">
    <location>
        <begin position="110"/>
        <end position="137"/>
    </location>
</feature>
<dbReference type="InterPro" id="IPR019394">
    <property type="entry name" value="TEX28/TMCC"/>
</dbReference>
<protein>
    <submittedName>
        <fullName evidence="11">Testis-specific protein TEX28 isoform X1</fullName>
    </submittedName>
</protein>
<reference evidence="11" key="1">
    <citation type="submission" date="2025-08" db="UniProtKB">
        <authorList>
            <consortium name="RefSeq"/>
        </authorList>
    </citation>
    <scope>IDENTIFICATION</scope>
    <source>
        <tissue evidence="11">Blood</tissue>
    </source>
</reference>
<evidence type="ECO:0000256" key="4">
    <source>
        <dbReference type="ARBA" id="ARBA00022989"/>
    </source>
</evidence>
<evidence type="ECO:0000256" key="5">
    <source>
        <dbReference type="ARBA" id="ARBA00023054"/>
    </source>
</evidence>
<name>A0A6P9D392_PANGU</name>
<accession>A0A6P9D392</accession>
<dbReference type="Pfam" id="PF10267">
    <property type="entry name" value="Tmemb_cc2"/>
    <property type="match status" value="2"/>
</dbReference>
<feature type="compositionally biased region" description="Polar residues" evidence="8">
    <location>
        <begin position="19"/>
        <end position="56"/>
    </location>
</feature>
<keyword evidence="10" id="KW-1185">Reference proteome</keyword>
<sequence>MQQTIPHTFMVDFNLTKGEPSQQSEASTSQAPNLQVDSSRNRRTSVASGTSQSSYRSPKDALRHRILHLSELLRVEKANRDENLSTYVELVSKADREKAPSIRQAFERINQRSSANIAHLEQRLQDCLAQLKRLEQKNFSPGESSSSPPPQTLKVNVAHQGPYNIFRFRPTEAPLIEECSIPESTENESITEAAPKQYLEEEAKQKLQELKSQIMELKEYHKALDNQRNMLDEAWKADKKQIMELLQEEKKRHYNLEIQVNDAVQLNLNEITNLKHDLACTEEKMVYQSYERSRDVWEVLDSYQTRLAKLEQQQQAQQQEAMEMPQASMYKLYGQLMNLLLTIAAIILVFFSTISAFIVPLLHTRMRALSTLFVITTITLAWNYFPDLTESEWKTWLPSF</sequence>
<dbReference type="PANTHER" id="PTHR17613:SF10">
    <property type="entry name" value="TESTIS-SPECIFIC PROTEIN TEX28"/>
    <property type="match status" value="1"/>
</dbReference>
<organism evidence="10 11">
    <name type="scientific">Pantherophis guttatus</name>
    <name type="common">Corn snake</name>
    <name type="synonym">Elaphe guttata</name>
    <dbReference type="NCBI Taxonomy" id="94885"/>
    <lineage>
        <taxon>Eukaryota</taxon>
        <taxon>Metazoa</taxon>
        <taxon>Chordata</taxon>
        <taxon>Craniata</taxon>
        <taxon>Vertebrata</taxon>
        <taxon>Euteleostomi</taxon>
        <taxon>Lepidosauria</taxon>
        <taxon>Squamata</taxon>
        <taxon>Bifurcata</taxon>
        <taxon>Unidentata</taxon>
        <taxon>Episquamata</taxon>
        <taxon>Toxicofera</taxon>
        <taxon>Serpentes</taxon>
        <taxon>Colubroidea</taxon>
        <taxon>Colubridae</taxon>
        <taxon>Colubrinae</taxon>
        <taxon>Pantherophis</taxon>
    </lineage>
</organism>
<evidence type="ECO:0000256" key="2">
    <source>
        <dbReference type="ARBA" id="ARBA00008108"/>
    </source>
</evidence>
<comment type="similarity">
    <text evidence="2">Belongs to the TEX28 family.</text>
</comment>
<dbReference type="InParanoid" id="A0A6P9D392"/>
<feature type="coiled-coil region" evidence="7">
    <location>
        <begin position="200"/>
        <end position="227"/>
    </location>
</feature>